<keyword evidence="4" id="KW-0732">Signal</keyword>
<dbReference type="SUPFAM" id="SSF51126">
    <property type="entry name" value="Pectin lyase-like"/>
    <property type="match status" value="1"/>
</dbReference>
<dbReference type="PROSITE" id="PS51257">
    <property type="entry name" value="PROKAR_LIPOPROTEIN"/>
    <property type="match status" value="1"/>
</dbReference>
<evidence type="ECO:0000256" key="3">
    <source>
        <dbReference type="SAM" id="MobiDB-lite"/>
    </source>
</evidence>
<proteinExistence type="predicted"/>
<feature type="region of interest" description="Disordered" evidence="3">
    <location>
        <begin position="371"/>
        <end position="391"/>
    </location>
</feature>
<dbReference type="PANTHER" id="PTHR42970:SF1">
    <property type="entry name" value="PECTATE LYASE C-RELATED"/>
    <property type="match status" value="1"/>
</dbReference>
<evidence type="ECO:0000256" key="4">
    <source>
        <dbReference type="SAM" id="SignalP"/>
    </source>
</evidence>
<keyword evidence="6" id="KW-1185">Reference proteome</keyword>
<evidence type="ECO:0000256" key="1">
    <source>
        <dbReference type="ARBA" id="ARBA00022723"/>
    </source>
</evidence>
<keyword evidence="1" id="KW-0479">Metal-binding</keyword>
<gene>
    <name evidence="5" type="ORF">SAMN05444266_102517</name>
</gene>
<organism evidence="5 6">
    <name type="scientific">Chitinophaga jiangningensis</name>
    <dbReference type="NCBI Taxonomy" id="1419482"/>
    <lineage>
        <taxon>Bacteria</taxon>
        <taxon>Pseudomonadati</taxon>
        <taxon>Bacteroidota</taxon>
        <taxon>Chitinophagia</taxon>
        <taxon>Chitinophagales</taxon>
        <taxon>Chitinophagaceae</taxon>
        <taxon>Chitinophaga</taxon>
    </lineage>
</organism>
<evidence type="ECO:0008006" key="7">
    <source>
        <dbReference type="Google" id="ProtNLM"/>
    </source>
</evidence>
<evidence type="ECO:0000256" key="2">
    <source>
        <dbReference type="ARBA" id="ARBA00023180"/>
    </source>
</evidence>
<dbReference type="GO" id="GO:0046872">
    <property type="term" value="F:metal ion binding"/>
    <property type="evidence" value="ECO:0007669"/>
    <property type="project" value="UniProtKB-KW"/>
</dbReference>
<evidence type="ECO:0000313" key="6">
    <source>
        <dbReference type="Proteomes" id="UP000184420"/>
    </source>
</evidence>
<dbReference type="PANTHER" id="PTHR42970">
    <property type="entry name" value="PECTATE LYASE C-RELATED"/>
    <property type="match status" value="1"/>
</dbReference>
<protein>
    <recommendedName>
        <fullName evidence="7">Pectate lyase</fullName>
    </recommendedName>
</protein>
<dbReference type="InterPro" id="IPR012334">
    <property type="entry name" value="Pectin_lyas_fold"/>
</dbReference>
<accession>A0A1M6YWC4</accession>
<dbReference type="AlphaFoldDB" id="A0A1M6YWC4"/>
<feature type="chain" id="PRO_5012726029" description="Pectate lyase" evidence="4">
    <location>
        <begin position="21"/>
        <end position="442"/>
    </location>
</feature>
<keyword evidence="2" id="KW-0325">Glycoprotein</keyword>
<dbReference type="EMBL" id="FRBL01000002">
    <property type="protein sequence ID" value="SHL22507.1"/>
    <property type="molecule type" value="Genomic_DNA"/>
</dbReference>
<reference evidence="5 6" key="1">
    <citation type="submission" date="2016-11" db="EMBL/GenBank/DDBJ databases">
        <authorList>
            <person name="Jaros S."/>
            <person name="Januszkiewicz K."/>
            <person name="Wedrychowicz H."/>
        </authorList>
    </citation>
    <scope>NUCLEOTIDE SEQUENCE [LARGE SCALE GENOMIC DNA]</scope>
    <source>
        <strain evidence="5 6">DSM 27406</strain>
    </source>
</reference>
<evidence type="ECO:0000313" key="5">
    <source>
        <dbReference type="EMBL" id="SHL22507.1"/>
    </source>
</evidence>
<dbReference type="STRING" id="1419482.SAMN05444266_102517"/>
<dbReference type="Proteomes" id="UP000184420">
    <property type="component" value="Unassembled WGS sequence"/>
</dbReference>
<feature type="signal peptide" evidence="4">
    <location>
        <begin position="1"/>
        <end position="20"/>
    </location>
</feature>
<name>A0A1M6YWC4_9BACT</name>
<dbReference type="InterPro" id="IPR052063">
    <property type="entry name" value="Polysaccharide_Lyase_1"/>
</dbReference>
<dbReference type="InterPro" id="IPR011050">
    <property type="entry name" value="Pectin_lyase_fold/virulence"/>
</dbReference>
<sequence length="442" mass="47847">MKFISKNFFWQMMIGGCLFAADANAQQQAFPGAEGFGQFASGGRNGKVIYVTNLEDDGPGSLRKALAARGPRTIVFSVSGTIALQSPIRIKEGDVTIAGQSAPGDGICVRNYPTYVEANNVIIRYMRFRLGDDSHQEGDALGGRNTDNVIIDHCSVSWAMDECASFYYNSNFTLQWCLVAEALNESYHIKGAHGYGGIWGGRKASFHHNLIANNNSRNPRFSGSSTTTNTEDELVDYRNNVVYNWGFNSSYGGEKGRYNMVNNYYKAGPATQKKVRNRIINPSEPYGQFYVDGNFVYQDPAVTANNTNGGVQCNDPAAAVVKVPFEVSSVKTTDALNAYKAVLASAGASLRRDAVDTRIIREVETGISTNGKKQNGIVDTPAEAGGYPELKSAPAPLDTDGDGMPDAWEKANGLNPAVADGNGHQLDKGYTNVEVYLNSLVK</sequence>
<dbReference type="Gene3D" id="2.160.20.10">
    <property type="entry name" value="Single-stranded right-handed beta-helix, Pectin lyase-like"/>
    <property type="match status" value="1"/>
</dbReference>
<dbReference type="RefSeq" id="WP_245805622.1">
    <property type="nucleotide sequence ID" value="NZ_FRBL01000002.1"/>
</dbReference>